<dbReference type="OrthoDB" id="6774133at2759"/>
<dbReference type="InterPro" id="IPR036397">
    <property type="entry name" value="RNaseH_sf"/>
</dbReference>
<dbReference type="CDD" id="cd09276">
    <property type="entry name" value="Rnase_HI_RT_non_LTR"/>
    <property type="match status" value="1"/>
</dbReference>
<feature type="domain" description="RNase H type-1" evidence="1">
    <location>
        <begin position="169"/>
        <end position="302"/>
    </location>
</feature>
<evidence type="ECO:0000313" key="2">
    <source>
        <dbReference type="EMBL" id="VDI67366.1"/>
    </source>
</evidence>
<dbReference type="AlphaFoldDB" id="A0A8B6GP04"/>
<dbReference type="InterPro" id="IPR012337">
    <property type="entry name" value="RNaseH-like_sf"/>
</dbReference>
<dbReference type="EMBL" id="UYJE01008798">
    <property type="protein sequence ID" value="VDI67366.1"/>
    <property type="molecule type" value="Genomic_DNA"/>
</dbReference>
<name>A0A8B6GP04_MYTGA</name>
<keyword evidence="3" id="KW-1185">Reference proteome</keyword>
<evidence type="ECO:0000259" key="1">
    <source>
        <dbReference type="PROSITE" id="PS50879"/>
    </source>
</evidence>
<dbReference type="SUPFAM" id="SSF53098">
    <property type="entry name" value="Ribonuclease H-like"/>
    <property type="match status" value="1"/>
</dbReference>
<organism evidence="2 3">
    <name type="scientific">Mytilus galloprovincialis</name>
    <name type="common">Mediterranean mussel</name>
    <dbReference type="NCBI Taxonomy" id="29158"/>
    <lineage>
        <taxon>Eukaryota</taxon>
        <taxon>Metazoa</taxon>
        <taxon>Spiralia</taxon>
        <taxon>Lophotrochozoa</taxon>
        <taxon>Mollusca</taxon>
        <taxon>Bivalvia</taxon>
        <taxon>Autobranchia</taxon>
        <taxon>Pteriomorphia</taxon>
        <taxon>Mytilida</taxon>
        <taxon>Mytiloidea</taxon>
        <taxon>Mytilidae</taxon>
        <taxon>Mytilinae</taxon>
        <taxon>Mytilus</taxon>
    </lineage>
</organism>
<proteinExistence type="predicted"/>
<comment type="caution">
    <text evidence="2">The sequence shown here is derived from an EMBL/GenBank/DDBJ whole genome shotgun (WGS) entry which is preliminary data.</text>
</comment>
<accession>A0A8B6GP04</accession>
<evidence type="ECO:0000313" key="3">
    <source>
        <dbReference type="Proteomes" id="UP000596742"/>
    </source>
</evidence>
<dbReference type="PROSITE" id="PS50879">
    <property type="entry name" value="RNASE_H_1"/>
    <property type="match status" value="1"/>
</dbReference>
<dbReference type="Gene3D" id="3.30.420.10">
    <property type="entry name" value="Ribonuclease H-like superfamily/Ribonuclease H"/>
    <property type="match status" value="1"/>
</dbReference>
<gene>
    <name evidence="2" type="ORF">MGAL_10B037258</name>
</gene>
<protein>
    <recommendedName>
        <fullName evidence="1">RNase H type-1 domain-containing protein</fullName>
    </recommendedName>
</protein>
<reference evidence="2" key="1">
    <citation type="submission" date="2018-11" db="EMBL/GenBank/DDBJ databases">
        <authorList>
            <person name="Alioto T."/>
            <person name="Alioto T."/>
        </authorList>
    </citation>
    <scope>NUCLEOTIDE SEQUENCE</scope>
</reference>
<dbReference type="Proteomes" id="UP000596742">
    <property type="component" value="Unassembled WGS sequence"/>
</dbReference>
<dbReference type="Pfam" id="PF00075">
    <property type="entry name" value="RNase_H"/>
    <property type="match status" value="1"/>
</dbReference>
<dbReference type="InterPro" id="IPR002156">
    <property type="entry name" value="RNaseH_domain"/>
</dbReference>
<sequence length="335" mass="37829">MIRSKIDYGCEVYNSASHSVMKKIDSIQAQALRICAGAHTTASISGLQTEIGDPPYELRRKSLITKSFLNIFSLNDTNPTKKSLQENAIYDFNKEKIKENQKPYCVTAHDTMNKYNVDTNTVYKCKEFPTPPWHVLKPQVRTELTNIITKKDSPHLIKSEGNILIDNKYSNFLKIYTDGSKNPENNTNACAFVVPELKVKKGFKLQNHVSIFMCELTAILLSLYWLEEFQPENTVIFVDSLSALKAITGSIFKVKTQIIYDIQYIYSKLSKLGLNIILEWIPSHVGLSGNEMADTAAKKALSIETCITSIPLYKEDIKCLCKNLLKKNVATILGK</sequence>
<dbReference type="GO" id="GO:0003676">
    <property type="term" value="F:nucleic acid binding"/>
    <property type="evidence" value="ECO:0007669"/>
    <property type="project" value="InterPro"/>
</dbReference>
<dbReference type="GO" id="GO:0004523">
    <property type="term" value="F:RNA-DNA hybrid ribonuclease activity"/>
    <property type="evidence" value="ECO:0007669"/>
    <property type="project" value="InterPro"/>
</dbReference>